<dbReference type="Pfam" id="PF13639">
    <property type="entry name" value="zf-RING_2"/>
    <property type="match status" value="1"/>
</dbReference>
<evidence type="ECO:0000256" key="11">
    <source>
        <dbReference type="ARBA" id="ARBA00022833"/>
    </source>
</evidence>
<dbReference type="SUPFAM" id="SSF57850">
    <property type="entry name" value="RING/U-box"/>
    <property type="match status" value="1"/>
</dbReference>
<evidence type="ECO:0000313" key="21">
    <source>
        <dbReference type="Proteomes" id="UP000327013"/>
    </source>
</evidence>
<comment type="subcellular location">
    <subcellularLocation>
        <location evidence="2">Membrane</location>
        <topology evidence="2">Single-pass membrane protein</topology>
    </subcellularLocation>
</comment>
<proteinExistence type="inferred from homology"/>
<keyword evidence="7" id="KW-0479">Metal-binding</keyword>
<evidence type="ECO:0000256" key="9">
    <source>
        <dbReference type="ARBA" id="ARBA00022771"/>
    </source>
</evidence>
<dbReference type="CDD" id="cd16461">
    <property type="entry name" value="RING-H2_EL5-like"/>
    <property type="match status" value="1"/>
</dbReference>
<feature type="region of interest" description="Disordered" evidence="16">
    <location>
        <begin position="40"/>
        <end position="61"/>
    </location>
</feature>
<comment type="catalytic activity">
    <reaction evidence="1">
        <text>S-ubiquitinyl-[E2 ubiquitin-conjugating enzyme]-L-cysteine + [acceptor protein]-L-lysine = [E2 ubiquitin-conjugating enzyme]-L-cysteine + N(6)-ubiquitinyl-[acceptor protein]-L-lysine.</text>
        <dbReference type="EC" id="2.3.2.27"/>
    </reaction>
</comment>
<evidence type="ECO:0000256" key="13">
    <source>
        <dbReference type="ARBA" id="ARBA00023136"/>
    </source>
</evidence>
<feature type="compositionally biased region" description="Pro residues" evidence="16">
    <location>
        <begin position="44"/>
        <end position="56"/>
    </location>
</feature>
<accession>A0A5N6R6X6</accession>
<dbReference type="SUPFAM" id="SSF101447">
    <property type="entry name" value="Formin homology 2 domain (FH2 domain)"/>
    <property type="match status" value="1"/>
</dbReference>
<dbReference type="PROSITE" id="PS50089">
    <property type="entry name" value="ZF_RING_2"/>
    <property type="match status" value="1"/>
</dbReference>
<evidence type="ECO:0000256" key="1">
    <source>
        <dbReference type="ARBA" id="ARBA00000900"/>
    </source>
</evidence>
<evidence type="ECO:0000256" key="12">
    <source>
        <dbReference type="ARBA" id="ARBA00022989"/>
    </source>
</evidence>
<evidence type="ECO:0000256" key="18">
    <source>
        <dbReference type="SAM" id="SignalP"/>
    </source>
</evidence>
<gene>
    <name evidence="20" type="ORF">FH972_013492</name>
</gene>
<dbReference type="EC" id="2.3.2.27" evidence="4"/>
<feature type="compositionally biased region" description="Low complexity" evidence="16">
    <location>
        <begin position="348"/>
        <end position="357"/>
    </location>
</feature>
<dbReference type="GO" id="GO:0061630">
    <property type="term" value="F:ubiquitin protein ligase activity"/>
    <property type="evidence" value="ECO:0007669"/>
    <property type="project" value="UniProtKB-EC"/>
</dbReference>
<evidence type="ECO:0000256" key="17">
    <source>
        <dbReference type="SAM" id="Phobius"/>
    </source>
</evidence>
<evidence type="ECO:0000313" key="20">
    <source>
        <dbReference type="EMBL" id="KAE8056749.1"/>
    </source>
</evidence>
<dbReference type="AlphaFoldDB" id="A0A5N6R6X6"/>
<evidence type="ECO:0000259" key="19">
    <source>
        <dbReference type="PROSITE" id="PS50089"/>
    </source>
</evidence>
<keyword evidence="12 17" id="KW-1133">Transmembrane helix</keyword>
<keyword evidence="6 17" id="KW-0812">Transmembrane</keyword>
<comment type="pathway">
    <text evidence="3">Protein modification; protein ubiquitination.</text>
</comment>
<feature type="domain" description="RING-type" evidence="19">
    <location>
        <begin position="143"/>
        <end position="185"/>
    </location>
</feature>
<dbReference type="SMART" id="SM00184">
    <property type="entry name" value="RING"/>
    <property type="match status" value="1"/>
</dbReference>
<keyword evidence="8 18" id="KW-0732">Signal</keyword>
<sequence>MGVFCSKPFKLVSVVVLIAVSLFITPCCIAADDVVNGAINSSSSPPPPPPPPPPPLSNGKPTGFSPFRPSIAIIVAVLTTMFSVTFLLLLYAKHCKRGSVVVIGHAPPSSAARKNSGIDRTTIESLPVFRFGSLRGQKDGLECAVCLTRFESSEVLRLLPKCKHAFHVECVDTWLDAHSTCPLCRYRVDPEDVLLIDEAKILPETHPVPPPENDFVVVNVEGSNPGIRRVSGRHSSAGERGTGLLQFVLQRAAEAGPHDPASFRRSLDSAGLRKKSESVAVGCFDRPRKDGLLLTDDRTSMERTRFEHRIIVSPGAGGFHQRWSDVQPSDLLYLQSEMIMSDSRRFSSSESGSGPRARQQHRNISGRNGWRGGRGVINARSVSEITGLSRFPNTNVPACSNQIHSHDDDDVDSRRAGVVSRWVAWISQSRPSPAVRLGRTTGIAA</sequence>
<dbReference type="InterPro" id="IPR013083">
    <property type="entry name" value="Znf_RING/FYVE/PHD"/>
</dbReference>
<dbReference type="EMBL" id="CM017325">
    <property type="protein sequence ID" value="KAE8056749.1"/>
    <property type="molecule type" value="Genomic_DNA"/>
</dbReference>
<dbReference type="GO" id="GO:0016020">
    <property type="term" value="C:membrane"/>
    <property type="evidence" value="ECO:0007669"/>
    <property type="project" value="UniProtKB-SubCell"/>
</dbReference>
<dbReference type="PANTHER" id="PTHR46539">
    <property type="entry name" value="E3 UBIQUITIN-PROTEIN LIGASE ATL42"/>
    <property type="match status" value="1"/>
</dbReference>
<evidence type="ECO:0000256" key="8">
    <source>
        <dbReference type="ARBA" id="ARBA00022729"/>
    </source>
</evidence>
<evidence type="ECO:0000256" key="3">
    <source>
        <dbReference type="ARBA" id="ARBA00004906"/>
    </source>
</evidence>
<feature type="region of interest" description="Disordered" evidence="16">
    <location>
        <begin position="344"/>
        <end position="375"/>
    </location>
</feature>
<evidence type="ECO:0000256" key="2">
    <source>
        <dbReference type="ARBA" id="ARBA00004167"/>
    </source>
</evidence>
<keyword evidence="9 15" id="KW-0863">Zinc-finger</keyword>
<evidence type="ECO:0000256" key="7">
    <source>
        <dbReference type="ARBA" id="ARBA00022723"/>
    </source>
</evidence>
<keyword evidence="10" id="KW-0833">Ubl conjugation pathway</keyword>
<evidence type="ECO:0000256" key="16">
    <source>
        <dbReference type="SAM" id="MobiDB-lite"/>
    </source>
</evidence>
<dbReference type="Proteomes" id="UP000327013">
    <property type="component" value="Chromosome 5"/>
</dbReference>
<evidence type="ECO:0000256" key="15">
    <source>
        <dbReference type="PROSITE-ProRule" id="PRU00175"/>
    </source>
</evidence>
<evidence type="ECO:0000256" key="10">
    <source>
        <dbReference type="ARBA" id="ARBA00022786"/>
    </source>
</evidence>
<protein>
    <recommendedName>
        <fullName evidence="4">RING-type E3 ubiquitin transferase</fullName>
        <ecNumber evidence="4">2.3.2.27</ecNumber>
    </recommendedName>
</protein>
<comment type="similarity">
    <text evidence="14">Belongs to the RING-type zinc finger family. ATL subfamily.</text>
</comment>
<evidence type="ECO:0000256" key="6">
    <source>
        <dbReference type="ARBA" id="ARBA00022692"/>
    </source>
</evidence>
<keyword evidence="13 17" id="KW-0472">Membrane</keyword>
<reference evidence="20 21" key="1">
    <citation type="submission" date="2019-06" db="EMBL/GenBank/DDBJ databases">
        <title>A chromosomal-level reference genome of Carpinus fangiana (Coryloideae, Betulaceae).</title>
        <authorList>
            <person name="Yang X."/>
            <person name="Wang Z."/>
            <person name="Zhang L."/>
            <person name="Hao G."/>
            <person name="Liu J."/>
            <person name="Yang Y."/>
        </authorList>
    </citation>
    <scope>NUCLEOTIDE SEQUENCE [LARGE SCALE GENOMIC DNA]</scope>
    <source>
        <strain evidence="20">Cfa_2016G</strain>
        <tissue evidence="20">Leaf</tissue>
    </source>
</reference>
<keyword evidence="11" id="KW-0862">Zinc</keyword>
<evidence type="ECO:0000256" key="5">
    <source>
        <dbReference type="ARBA" id="ARBA00022679"/>
    </source>
</evidence>
<evidence type="ECO:0000256" key="4">
    <source>
        <dbReference type="ARBA" id="ARBA00012483"/>
    </source>
</evidence>
<organism evidence="20 21">
    <name type="scientific">Carpinus fangiana</name>
    <dbReference type="NCBI Taxonomy" id="176857"/>
    <lineage>
        <taxon>Eukaryota</taxon>
        <taxon>Viridiplantae</taxon>
        <taxon>Streptophyta</taxon>
        <taxon>Embryophyta</taxon>
        <taxon>Tracheophyta</taxon>
        <taxon>Spermatophyta</taxon>
        <taxon>Magnoliopsida</taxon>
        <taxon>eudicotyledons</taxon>
        <taxon>Gunneridae</taxon>
        <taxon>Pentapetalae</taxon>
        <taxon>rosids</taxon>
        <taxon>fabids</taxon>
        <taxon>Fagales</taxon>
        <taxon>Betulaceae</taxon>
        <taxon>Carpinus</taxon>
    </lineage>
</organism>
<evidence type="ECO:0000256" key="14">
    <source>
        <dbReference type="ARBA" id="ARBA00024209"/>
    </source>
</evidence>
<dbReference type="Gene3D" id="3.30.40.10">
    <property type="entry name" value="Zinc/RING finger domain, C3HC4 (zinc finger)"/>
    <property type="match status" value="1"/>
</dbReference>
<dbReference type="FunFam" id="3.30.40.10:FF:000285">
    <property type="entry name" value="RING-H2 finger protein ATL43"/>
    <property type="match status" value="1"/>
</dbReference>
<name>A0A5N6R6X6_9ROSI</name>
<keyword evidence="21" id="KW-1185">Reference proteome</keyword>
<dbReference type="PANTHER" id="PTHR46539:SF2">
    <property type="entry name" value="RING-H2 FINGER PROTEIN ATL43"/>
    <property type="match status" value="1"/>
</dbReference>
<dbReference type="GO" id="GO:0008270">
    <property type="term" value="F:zinc ion binding"/>
    <property type="evidence" value="ECO:0007669"/>
    <property type="project" value="UniProtKB-KW"/>
</dbReference>
<feature type="signal peptide" evidence="18">
    <location>
        <begin position="1"/>
        <end position="30"/>
    </location>
</feature>
<feature type="transmembrane region" description="Helical" evidence="17">
    <location>
        <begin position="71"/>
        <end position="91"/>
    </location>
</feature>
<feature type="chain" id="PRO_5024410677" description="RING-type E3 ubiquitin transferase" evidence="18">
    <location>
        <begin position="31"/>
        <end position="445"/>
    </location>
</feature>
<dbReference type="OrthoDB" id="8062037at2759"/>
<keyword evidence="5" id="KW-0808">Transferase</keyword>
<dbReference type="InterPro" id="IPR001841">
    <property type="entry name" value="Znf_RING"/>
</dbReference>